<feature type="compositionally biased region" description="Low complexity" evidence="1">
    <location>
        <begin position="214"/>
        <end position="232"/>
    </location>
</feature>
<keyword evidence="2" id="KW-0732">Signal</keyword>
<accession>A0A2T3KKQ5</accession>
<dbReference type="EMBL" id="PYNF01000004">
    <property type="protein sequence ID" value="PSV00108.1"/>
    <property type="molecule type" value="Genomic_DNA"/>
</dbReference>
<evidence type="ECO:0000256" key="2">
    <source>
        <dbReference type="SAM" id="SignalP"/>
    </source>
</evidence>
<dbReference type="eggNOG" id="ENOG502ZM7Q">
    <property type="taxonomic scope" value="Bacteria"/>
</dbReference>
<feature type="signal peptide" evidence="2">
    <location>
        <begin position="1"/>
        <end position="23"/>
    </location>
</feature>
<dbReference type="GeneID" id="29946263"/>
<name>A0A0B7JIT8_9GAMM</name>
<evidence type="ECO:0000313" key="4">
    <source>
        <dbReference type="Proteomes" id="UP000241426"/>
    </source>
</evidence>
<sequence length="232" mass="25331">MKRLAMAITGIVAVTCLSTAAWADSSIQTIKVYENPSVSSPVVETIKSAVPLITIYQNNGWEKVGDTTNGNTGWIQSVDREMIAKANTKVLPDQTTNTVKTKDGEKSVTKGVVQTPQGPFHYEIVQFQGNGHNQKVDKKFFDAMQKQQIDMNQAFANAWNTMGNPGDFNTMQSNMTKLMHQQQQQMLAMQQQFKQAGLTSPTQVKLSTHVATPAKDSASTVATSTDATAVTK</sequence>
<feature type="region of interest" description="Disordered" evidence="1">
    <location>
        <begin position="212"/>
        <end position="232"/>
    </location>
</feature>
<reference evidence="3 4" key="1">
    <citation type="submission" date="2018-01" db="EMBL/GenBank/DDBJ databases">
        <title>Whole genome sequencing of Histamine producing bacteria.</title>
        <authorList>
            <person name="Butler K."/>
        </authorList>
    </citation>
    <scope>NUCLEOTIDE SEQUENCE [LARGE SCALE GENOMIC DNA]</scope>
    <source>
        <strain evidence="3 4">FS-7.2</strain>
    </source>
</reference>
<dbReference type="Gene3D" id="2.30.30.40">
    <property type="entry name" value="SH3 Domains"/>
    <property type="match status" value="1"/>
</dbReference>
<dbReference type="AlphaFoldDB" id="A0A0B7JIT8"/>
<comment type="caution">
    <text evidence="3">The sequence shown here is derived from an EMBL/GenBank/DDBJ whole genome shotgun (WGS) entry which is preliminary data.</text>
</comment>
<proteinExistence type="predicted"/>
<gene>
    <name evidence="3" type="ORF">C9J27_07695</name>
</gene>
<protein>
    <submittedName>
        <fullName evidence="3">Uncharacterized protein</fullName>
    </submittedName>
</protein>
<accession>A0A0B7JIT8</accession>
<dbReference type="Proteomes" id="UP000241426">
    <property type="component" value="Unassembled WGS sequence"/>
</dbReference>
<dbReference type="RefSeq" id="WP_054262163.1">
    <property type="nucleotide sequence ID" value="NZ_JAUZMX010000002.1"/>
</dbReference>
<evidence type="ECO:0000313" key="3">
    <source>
        <dbReference type="EMBL" id="PSV00108.1"/>
    </source>
</evidence>
<feature type="chain" id="PRO_5044267570" evidence="2">
    <location>
        <begin position="24"/>
        <end position="232"/>
    </location>
</feature>
<evidence type="ECO:0000256" key="1">
    <source>
        <dbReference type="SAM" id="MobiDB-lite"/>
    </source>
</evidence>
<organism evidence="3 4">
    <name type="scientific">Photobacterium kishitanii</name>
    <dbReference type="NCBI Taxonomy" id="318456"/>
    <lineage>
        <taxon>Bacteria</taxon>
        <taxon>Pseudomonadati</taxon>
        <taxon>Pseudomonadota</taxon>
        <taxon>Gammaproteobacteria</taxon>
        <taxon>Vibrionales</taxon>
        <taxon>Vibrionaceae</taxon>
        <taxon>Photobacterium</taxon>
    </lineage>
</organism>